<dbReference type="Proteomes" id="UP000013966">
    <property type="component" value="Chromosome 2"/>
</dbReference>
<feature type="region of interest" description="Disordered" evidence="1">
    <location>
        <begin position="1"/>
        <end position="27"/>
    </location>
</feature>
<dbReference type="EMBL" id="AP013059">
    <property type="protein sequence ID" value="BAN25012.1"/>
    <property type="molecule type" value="Genomic_DNA"/>
</dbReference>
<protein>
    <submittedName>
        <fullName evidence="2">Uncharacterized protein</fullName>
    </submittedName>
</protein>
<reference evidence="2 3" key="1">
    <citation type="journal article" date="2013" name="Genome Announc.">
        <title>Complete Genome Sequence of Burkholderia sp. Strain RPE64, Bacterial Symbiont of the Bean Bug Riptortus pedestris.</title>
        <authorList>
            <person name="Shibata T.F."/>
            <person name="Maeda T."/>
            <person name="Nikoh N."/>
            <person name="Yamaguchi K."/>
            <person name="Oshima K."/>
            <person name="Hattori M."/>
            <person name="Nishiyama T."/>
            <person name="Hasebe M."/>
            <person name="Fukatsu T."/>
            <person name="Kikuchi Y."/>
            <person name="Shigenobu S."/>
        </authorList>
    </citation>
    <scope>NUCLEOTIDE SEQUENCE [LARGE SCALE GENOMIC DNA]</scope>
</reference>
<accession>R4X1H6</accession>
<dbReference type="HOGENOM" id="CLU_3306027_0_0_4"/>
<organism evidence="2 3">
    <name type="scientific">Caballeronia insecticola</name>
    <dbReference type="NCBI Taxonomy" id="758793"/>
    <lineage>
        <taxon>Bacteria</taxon>
        <taxon>Pseudomonadati</taxon>
        <taxon>Pseudomonadota</taxon>
        <taxon>Betaproteobacteria</taxon>
        <taxon>Burkholderiales</taxon>
        <taxon>Burkholderiaceae</taxon>
        <taxon>Caballeronia</taxon>
    </lineage>
</organism>
<gene>
    <name evidence="2" type="ORF">BRPE64_BCDS03510</name>
</gene>
<dbReference type="KEGG" id="buo:BRPE64_BCDS03510"/>
<evidence type="ECO:0000313" key="3">
    <source>
        <dbReference type="Proteomes" id="UP000013966"/>
    </source>
</evidence>
<keyword evidence="3" id="KW-1185">Reference proteome</keyword>
<name>R4X1H6_9BURK</name>
<feature type="compositionally biased region" description="Polar residues" evidence="1">
    <location>
        <begin position="1"/>
        <end position="10"/>
    </location>
</feature>
<evidence type="ECO:0000256" key="1">
    <source>
        <dbReference type="SAM" id="MobiDB-lite"/>
    </source>
</evidence>
<proteinExistence type="predicted"/>
<dbReference type="AlphaFoldDB" id="R4X1H6"/>
<dbReference type="STRING" id="758793.BRPE64_BCDS03510"/>
<sequence>MVSEGSSAPETVSLEPYAKESSKPSAIGAFTRSPTFLAW</sequence>
<reference evidence="2 3" key="2">
    <citation type="journal article" date="2018" name="Int. J. Syst. Evol. Microbiol.">
        <title>Burkholderia insecticola sp. nov., a gut symbiotic bacterium of the bean bug Riptortus pedestris.</title>
        <authorList>
            <person name="Takeshita K."/>
            <person name="Tamaki H."/>
            <person name="Ohbayashi T."/>
            <person name="Meng X.-Y."/>
            <person name="Sone T."/>
            <person name="Mitani Y."/>
            <person name="Peeters C."/>
            <person name="Kikuchi Y."/>
            <person name="Vandamme P."/>
        </authorList>
    </citation>
    <scope>NUCLEOTIDE SEQUENCE [LARGE SCALE GENOMIC DNA]</scope>
    <source>
        <strain evidence="2">RPE64</strain>
    </source>
</reference>
<dbReference type="PATRIC" id="fig|758793.3.peg.3260"/>
<evidence type="ECO:0000313" key="2">
    <source>
        <dbReference type="EMBL" id="BAN25012.1"/>
    </source>
</evidence>